<dbReference type="GO" id="GO:0009506">
    <property type="term" value="C:plasmodesma"/>
    <property type="evidence" value="ECO:0007669"/>
    <property type="project" value="TreeGrafter"/>
</dbReference>
<gene>
    <name evidence="4" type="ORF">MKW98_028962</name>
</gene>
<name>A0AAD4XZ24_9MAGN</name>
<sequence>MLIHTAFLHNVSTLYVDPLTKSSYLGLTSNNGDLCFRCYVILTFTIFVGGVACLTIFIDFVPYQHMKFYVNDASLTEFYLTNDDVLHYNLAVNISVRNSNKMERISYSSIRSKTSCYGKYLALVPLLSFRQGTKSTAFLHPVLQGQTLLKLRGSYLKDFNHDQMDGSYTINVDLYLRTQLKHAGGGKGPKIDYRVKCGLFRVQLFGSPSSNNPEQIGGSFKTKRCETYQ</sequence>
<keyword evidence="5" id="KW-1185">Reference proteome</keyword>
<evidence type="ECO:0000313" key="4">
    <source>
        <dbReference type="EMBL" id="KAI3963022.1"/>
    </source>
</evidence>
<proteinExistence type="predicted"/>
<dbReference type="PANTHER" id="PTHR31415">
    <property type="entry name" value="OS05G0367900 PROTEIN"/>
    <property type="match status" value="1"/>
</dbReference>
<dbReference type="GO" id="GO:0005886">
    <property type="term" value="C:plasma membrane"/>
    <property type="evidence" value="ECO:0007669"/>
    <property type="project" value="TreeGrafter"/>
</dbReference>
<evidence type="ECO:0000256" key="1">
    <source>
        <dbReference type="ARBA" id="ARBA00004370"/>
    </source>
</evidence>
<dbReference type="AlphaFoldDB" id="A0AAD4XZ24"/>
<feature type="transmembrane region" description="Helical" evidence="3">
    <location>
        <begin position="39"/>
        <end position="61"/>
    </location>
</feature>
<dbReference type="GO" id="GO:0098542">
    <property type="term" value="P:defense response to other organism"/>
    <property type="evidence" value="ECO:0007669"/>
    <property type="project" value="InterPro"/>
</dbReference>
<dbReference type="EMBL" id="JAJJMB010000133">
    <property type="protein sequence ID" value="KAI3963022.1"/>
    <property type="molecule type" value="Genomic_DNA"/>
</dbReference>
<comment type="caution">
    <text evidence="4">The sequence shown here is derived from an EMBL/GenBank/DDBJ whole genome shotgun (WGS) entry which is preliminary data.</text>
</comment>
<dbReference type="PANTHER" id="PTHR31415:SF4">
    <property type="entry name" value="NDR1_HIN1-LIKE PROTEIN 3"/>
    <property type="match status" value="1"/>
</dbReference>
<dbReference type="InterPro" id="IPR044839">
    <property type="entry name" value="NDR1-like"/>
</dbReference>
<keyword evidence="2 3" id="KW-0472">Membrane</keyword>
<accession>A0AAD4XZ24</accession>
<comment type="subcellular location">
    <subcellularLocation>
        <location evidence="1">Membrane</location>
    </subcellularLocation>
</comment>
<evidence type="ECO:0000256" key="2">
    <source>
        <dbReference type="ARBA" id="ARBA00023136"/>
    </source>
</evidence>
<keyword evidence="3" id="KW-1133">Transmembrane helix</keyword>
<evidence type="ECO:0000256" key="3">
    <source>
        <dbReference type="SAM" id="Phobius"/>
    </source>
</evidence>
<reference evidence="4" key="1">
    <citation type="submission" date="2022-04" db="EMBL/GenBank/DDBJ databases">
        <title>A functionally conserved STORR gene fusion in Papaver species that diverged 16.8 million years ago.</title>
        <authorList>
            <person name="Catania T."/>
        </authorList>
    </citation>
    <scope>NUCLEOTIDE SEQUENCE</scope>
    <source>
        <strain evidence="4">S-188037</strain>
    </source>
</reference>
<evidence type="ECO:0008006" key="6">
    <source>
        <dbReference type="Google" id="ProtNLM"/>
    </source>
</evidence>
<protein>
    <recommendedName>
        <fullName evidence="6">Late embryogenesis abundant protein LEA-2 subgroup domain-containing protein</fullName>
    </recommendedName>
</protein>
<dbReference type="Proteomes" id="UP001202328">
    <property type="component" value="Unassembled WGS sequence"/>
</dbReference>
<organism evidence="4 5">
    <name type="scientific">Papaver atlanticum</name>
    <dbReference type="NCBI Taxonomy" id="357466"/>
    <lineage>
        <taxon>Eukaryota</taxon>
        <taxon>Viridiplantae</taxon>
        <taxon>Streptophyta</taxon>
        <taxon>Embryophyta</taxon>
        <taxon>Tracheophyta</taxon>
        <taxon>Spermatophyta</taxon>
        <taxon>Magnoliopsida</taxon>
        <taxon>Ranunculales</taxon>
        <taxon>Papaveraceae</taxon>
        <taxon>Papaveroideae</taxon>
        <taxon>Papaver</taxon>
    </lineage>
</organism>
<keyword evidence="3" id="KW-0812">Transmembrane</keyword>
<evidence type="ECO:0000313" key="5">
    <source>
        <dbReference type="Proteomes" id="UP001202328"/>
    </source>
</evidence>